<dbReference type="EMBL" id="MH923363">
    <property type="protein sequence ID" value="QBQ01620.1"/>
    <property type="molecule type" value="Genomic_DNA"/>
</dbReference>
<protein>
    <submittedName>
        <fullName evidence="1">Lef-6</fullName>
    </submittedName>
</protein>
<accession>A0AAE6D0L9</accession>
<organism evidence="1 2">
    <name type="scientific">Hyphantria cunea granulovirus</name>
    <dbReference type="NCBI Taxonomy" id="307448"/>
    <lineage>
        <taxon>Viruses</taxon>
        <taxon>Viruses incertae sedis</taxon>
        <taxon>Naldaviricetes</taxon>
        <taxon>Lefavirales</taxon>
        <taxon>Baculoviridae</taxon>
        <taxon>Betabaculovirus</taxon>
        <taxon>Betabaculovirus hycuneae</taxon>
    </lineage>
</organism>
<dbReference type="Proteomes" id="UP000831479">
    <property type="component" value="Segment"/>
</dbReference>
<keyword evidence="2" id="KW-1185">Reference proteome</keyword>
<gene>
    <name evidence="1" type="ORF">HycuGV_00067</name>
</gene>
<evidence type="ECO:0000313" key="1">
    <source>
        <dbReference type="EMBL" id="QBQ01620.1"/>
    </source>
</evidence>
<evidence type="ECO:0000313" key="2">
    <source>
        <dbReference type="Proteomes" id="UP000831479"/>
    </source>
</evidence>
<reference evidence="1" key="1">
    <citation type="journal article" date="2019" name="Genomics">
        <title>Genome sequence analysis and organization of the Hyphantria cunea granulovirus (HycuGV-Hc1) from Turkey.</title>
        <authorList>
            <person name="Gencer D."/>
            <person name="Bayramoglu Z."/>
            <person name="Nalcacioglu R."/>
            <person name="Demirbag Z."/>
            <person name="Demir I."/>
        </authorList>
    </citation>
    <scope>NUCLEOTIDE SEQUENCE</scope>
    <source>
        <strain evidence="1">Hc1</strain>
    </source>
</reference>
<name>A0AAE6D0L9_9BBAC</name>
<sequence>MKSKLRVVCFLSHPLWLTKMLLLYMCNEHLIRDIDWTKSNRFMLTIKKKSTALTLDKLKFFYPDGTIGRLKLLQSTQL</sequence>
<proteinExistence type="predicted"/>